<evidence type="ECO:0000313" key="2">
    <source>
        <dbReference type="Proteomes" id="UP000002058"/>
    </source>
</evidence>
<protein>
    <submittedName>
        <fullName evidence="1">Uncharacterized protein</fullName>
    </submittedName>
</protein>
<dbReference type="OrthoDB" id="204058at2759"/>
<dbReference type="AlphaFoldDB" id="C4JXB2"/>
<dbReference type="InParanoid" id="C4JXB2"/>
<dbReference type="Gene3D" id="3.40.1190.20">
    <property type="match status" value="1"/>
</dbReference>
<evidence type="ECO:0000313" key="1">
    <source>
        <dbReference type="EMBL" id="EEP81420.1"/>
    </source>
</evidence>
<name>C4JXB2_UNCRE</name>
<proteinExistence type="predicted"/>
<dbReference type="EMBL" id="CH476618">
    <property type="protein sequence ID" value="EEP81420.1"/>
    <property type="molecule type" value="Genomic_DNA"/>
</dbReference>
<dbReference type="PANTHER" id="PTHR42774:SF3">
    <property type="entry name" value="KETOHEXOKINASE"/>
    <property type="match status" value="1"/>
</dbReference>
<dbReference type="eggNOG" id="KOG2947">
    <property type="taxonomic scope" value="Eukaryota"/>
</dbReference>
<dbReference type="GeneID" id="8441638"/>
<dbReference type="SUPFAM" id="SSF53613">
    <property type="entry name" value="Ribokinase-like"/>
    <property type="match status" value="1"/>
</dbReference>
<dbReference type="RefSeq" id="XP_002583318.1">
    <property type="nucleotide sequence ID" value="XM_002583272.1"/>
</dbReference>
<dbReference type="Proteomes" id="UP000002058">
    <property type="component" value="Unassembled WGS sequence"/>
</dbReference>
<dbReference type="VEuPathDB" id="FungiDB:UREG_06285"/>
<organism evidence="1 2">
    <name type="scientific">Uncinocarpus reesii (strain UAMH 1704)</name>
    <dbReference type="NCBI Taxonomy" id="336963"/>
    <lineage>
        <taxon>Eukaryota</taxon>
        <taxon>Fungi</taxon>
        <taxon>Dikarya</taxon>
        <taxon>Ascomycota</taxon>
        <taxon>Pezizomycotina</taxon>
        <taxon>Eurotiomycetes</taxon>
        <taxon>Eurotiomycetidae</taxon>
        <taxon>Onygenales</taxon>
        <taxon>Onygenaceae</taxon>
        <taxon>Uncinocarpus</taxon>
    </lineage>
</organism>
<reference evidence="2" key="1">
    <citation type="journal article" date="2009" name="Genome Res.">
        <title>Comparative genomic analyses of the human fungal pathogens Coccidioides and their relatives.</title>
        <authorList>
            <person name="Sharpton T.J."/>
            <person name="Stajich J.E."/>
            <person name="Rounsley S.D."/>
            <person name="Gardner M.J."/>
            <person name="Wortman J.R."/>
            <person name="Jordar V.S."/>
            <person name="Maiti R."/>
            <person name="Kodira C.D."/>
            <person name="Neafsey D.E."/>
            <person name="Zeng Q."/>
            <person name="Hung C.-Y."/>
            <person name="McMahan C."/>
            <person name="Muszewska A."/>
            <person name="Grynberg M."/>
            <person name="Mandel M.A."/>
            <person name="Kellner E.M."/>
            <person name="Barker B.M."/>
            <person name="Galgiani J.N."/>
            <person name="Orbach M.J."/>
            <person name="Kirkland T.N."/>
            <person name="Cole G.T."/>
            <person name="Henn M.R."/>
            <person name="Birren B.W."/>
            <person name="Taylor J.W."/>
        </authorList>
    </citation>
    <scope>NUCLEOTIDE SEQUENCE [LARGE SCALE GENOMIC DNA]</scope>
    <source>
        <strain evidence="2">UAMH 1704</strain>
    </source>
</reference>
<keyword evidence="2" id="KW-1185">Reference proteome</keyword>
<dbReference type="KEGG" id="ure:UREG_06285"/>
<dbReference type="HOGENOM" id="CLU_027634_3_1_1"/>
<dbReference type="PANTHER" id="PTHR42774">
    <property type="entry name" value="PHOSPHOTRANSFERASE SYSTEM TRANSPORT PROTEIN"/>
    <property type="match status" value="1"/>
</dbReference>
<accession>C4JXB2</accession>
<dbReference type="InterPro" id="IPR052562">
    <property type="entry name" value="Ketohexokinase-related"/>
</dbReference>
<dbReference type="InterPro" id="IPR029056">
    <property type="entry name" value="Ribokinase-like"/>
</dbReference>
<sequence>MNSLEVLEQLLEHRETVLKLPTPMPLYAVAVLPAKLSSATRGIEASWGPKVNFQHCIYREDCTEPASSYIIKSQSAGTRTIVNYNELPEMSTEEFIQIADSMPTAPKWFHFEGRIPDVTLQCIRYVRKLGPEHKISVEVEKPNRVGLQELAAEADVVFYSKSWAQGNGFQSPQTFLQAQSSLTPQSSILCCTWGEQGAVGLDKRKMAYVHSPASVDATLPIVEYVRTSSLSSSTEQSATY</sequence>
<dbReference type="STRING" id="336963.C4JXB2"/>
<gene>
    <name evidence="1" type="ORF">UREG_06285</name>
</gene>